<protein>
    <submittedName>
        <fullName evidence="1">Dolichyl-diphosphooligosaccharide-glycosyltransferase subunit</fullName>
    </submittedName>
</protein>
<name>A0ACD0WRE3_CLALS</name>
<dbReference type="EMBL" id="CP038489">
    <property type="protein sequence ID" value="QFZ29855.1"/>
    <property type="molecule type" value="Genomic_DNA"/>
</dbReference>
<sequence length="186" mass="19812">MALGPTFPHGPAPTGNMGRARPRISTCSQSRLDISTTMAKKDAALKKAAAAAQAAVGSKPDSEPLKKSRVKSSLSSSVGDVVGAINATYKDYLHSLTPRLKTIDTFLVFLVALGVLQFVYVLLVGNFPFNAFLGGFISCVGQFVLTVSLRMHYAGSDGPSASPERGFAEYVLASVMLHFIVFHFIN</sequence>
<accession>A0ACD0WRE3</accession>
<proteinExistence type="predicted"/>
<evidence type="ECO:0000313" key="2">
    <source>
        <dbReference type="Proteomes" id="UP000326582"/>
    </source>
</evidence>
<organism evidence="1 2">
    <name type="scientific">Clavispora lusitaniae</name>
    <name type="common">Candida lusitaniae</name>
    <dbReference type="NCBI Taxonomy" id="36911"/>
    <lineage>
        <taxon>Eukaryota</taxon>
        <taxon>Fungi</taxon>
        <taxon>Dikarya</taxon>
        <taxon>Ascomycota</taxon>
        <taxon>Saccharomycotina</taxon>
        <taxon>Pichiomycetes</taxon>
        <taxon>Metschnikowiaceae</taxon>
        <taxon>Clavispora</taxon>
    </lineage>
</organism>
<reference evidence="2" key="1">
    <citation type="journal article" date="2019" name="MBio">
        <title>Comparative genomics for the elucidation of multidrug resistance (MDR) in Candida lusitaniae.</title>
        <authorList>
            <person name="Kannan A."/>
            <person name="Asner S.A."/>
            <person name="Trachsel E."/>
            <person name="Kelly S."/>
            <person name="Parker J."/>
            <person name="Sanglard D."/>
        </authorList>
    </citation>
    <scope>NUCLEOTIDE SEQUENCE [LARGE SCALE GENOMIC DNA]</scope>
    <source>
        <strain evidence="2">P1</strain>
    </source>
</reference>
<evidence type="ECO:0000313" key="1">
    <source>
        <dbReference type="EMBL" id="QFZ29855.1"/>
    </source>
</evidence>
<gene>
    <name evidence="1" type="ORF">EJF14_60369</name>
</gene>
<keyword evidence="2" id="KW-1185">Reference proteome</keyword>
<dbReference type="Proteomes" id="UP000326582">
    <property type="component" value="Chromosome 6"/>
</dbReference>